<dbReference type="EMBL" id="QZFU01000016">
    <property type="protein sequence ID" value="RJO76368.1"/>
    <property type="molecule type" value="Genomic_DNA"/>
</dbReference>
<organism evidence="2 3">
    <name type="scientific">Nocardia panacis</name>
    <dbReference type="NCBI Taxonomy" id="2340916"/>
    <lineage>
        <taxon>Bacteria</taxon>
        <taxon>Bacillati</taxon>
        <taxon>Actinomycetota</taxon>
        <taxon>Actinomycetes</taxon>
        <taxon>Mycobacteriales</taxon>
        <taxon>Nocardiaceae</taxon>
        <taxon>Nocardia</taxon>
    </lineage>
</organism>
<evidence type="ECO:0000313" key="2">
    <source>
        <dbReference type="EMBL" id="RJO76368.1"/>
    </source>
</evidence>
<dbReference type="RefSeq" id="WP_120039297.1">
    <property type="nucleotide sequence ID" value="NZ_QZFU01000016.1"/>
</dbReference>
<evidence type="ECO:0000256" key="1">
    <source>
        <dbReference type="SAM" id="Phobius"/>
    </source>
</evidence>
<evidence type="ECO:0008006" key="4">
    <source>
        <dbReference type="Google" id="ProtNLM"/>
    </source>
</evidence>
<dbReference type="AlphaFoldDB" id="A0A3A4KLE2"/>
<keyword evidence="1" id="KW-0472">Membrane</keyword>
<dbReference type="OrthoDB" id="4747520at2"/>
<feature type="transmembrane region" description="Helical" evidence="1">
    <location>
        <begin position="153"/>
        <end position="177"/>
    </location>
</feature>
<name>A0A3A4KLE2_9NOCA</name>
<keyword evidence="1" id="KW-1133">Transmembrane helix</keyword>
<reference evidence="2 3" key="1">
    <citation type="submission" date="2018-09" db="EMBL/GenBank/DDBJ databases">
        <title>YIM PH21274 draft genome.</title>
        <authorList>
            <person name="Miao C."/>
        </authorList>
    </citation>
    <scope>NUCLEOTIDE SEQUENCE [LARGE SCALE GENOMIC DNA]</scope>
    <source>
        <strain evidence="2 3">YIM PH 21724</strain>
    </source>
</reference>
<proteinExistence type="predicted"/>
<keyword evidence="1" id="KW-0812">Transmembrane</keyword>
<feature type="transmembrane region" description="Helical" evidence="1">
    <location>
        <begin position="47"/>
        <end position="68"/>
    </location>
</feature>
<protein>
    <recommendedName>
        <fullName evidence="4">GAP family protein</fullName>
    </recommendedName>
</protein>
<accession>A0A3A4KLE2</accession>
<evidence type="ECO:0000313" key="3">
    <source>
        <dbReference type="Proteomes" id="UP000266677"/>
    </source>
</evidence>
<dbReference type="Proteomes" id="UP000266677">
    <property type="component" value="Unassembled WGS sequence"/>
</dbReference>
<sequence length="226" mass="24285">MLTLLLALTGFALLDALDVLVVGVTTAVVYDSRLGRRSPVPGGLSFIGGVFLVTTVFGLLTVLGLNFLTDMFDFRITPGIRYRGELLVGLVLLPLALLRPPAESATPPWALALRRRPWLLGLAGIGIGLGKTPTAVPYLAGLAMLSAYDPRPAIWPLIVVAYCALALFPPVVVLALATRKSLRARRVYRFLVRGLARYGPPSVRILFAIVGVGLIVDALIHYSNVF</sequence>
<feature type="transmembrane region" description="Helical" evidence="1">
    <location>
        <begin position="198"/>
        <end position="220"/>
    </location>
</feature>
<dbReference type="InterPro" id="IPR021315">
    <property type="entry name" value="Gap/Sap"/>
</dbReference>
<comment type="caution">
    <text evidence="2">The sequence shown here is derived from an EMBL/GenBank/DDBJ whole genome shotgun (WGS) entry which is preliminary data.</text>
</comment>
<gene>
    <name evidence="2" type="ORF">D5S18_08505</name>
</gene>
<dbReference type="Pfam" id="PF11139">
    <property type="entry name" value="SfLAP"/>
    <property type="match status" value="1"/>
</dbReference>
<keyword evidence="3" id="KW-1185">Reference proteome</keyword>